<protein>
    <recommendedName>
        <fullName evidence="2">NADH dehydrogenase [ubiquinone] 1 alpha subcomplex subunit</fullName>
    </recommendedName>
</protein>
<keyword evidence="2" id="KW-0472">Membrane</keyword>
<dbReference type="STRING" id="765915.A0A1Y2HM52"/>
<keyword evidence="4" id="KW-0830">Ubiquinone</keyword>
<dbReference type="PANTHER" id="PTHR12910:SF2">
    <property type="entry name" value="NADH DEHYDROGENASE [UBIQUINONE] 1 ALPHA SUBCOMPLEX SUBUNIT 12"/>
    <property type="match status" value="1"/>
</dbReference>
<dbReference type="AlphaFoldDB" id="A0A1Y2HM52"/>
<feature type="region of interest" description="Disordered" evidence="3">
    <location>
        <begin position="110"/>
        <end position="136"/>
    </location>
</feature>
<organism evidence="4 5">
    <name type="scientific">Catenaria anguillulae PL171</name>
    <dbReference type="NCBI Taxonomy" id="765915"/>
    <lineage>
        <taxon>Eukaryota</taxon>
        <taxon>Fungi</taxon>
        <taxon>Fungi incertae sedis</taxon>
        <taxon>Blastocladiomycota</taxon>
        <taxon>Blastocladiomycetes</taxon>
        <taxon>Blastocladiales</taxon>
        <taxon>Catenariaceae</taxon>
        <taxon>Catenaria</taxon>
    </lineage>
</organism>
<feature type="compositionally biased region" description="Polar residues" evidence="3">
    <location>
        <begin position="110"/>
        <end position="119"/>
    </location>
</feature>
<comment type="caution">
    <text evidence="4">The sequence shown here is derived from an EMBL/GenBank/DDBJ whole genome shotgun (WGS) entry which is preliminary data.</text>
</comment>
<dbReference type="PANTHER" id="PTHR12910">
    <property type="entry name" value="NADH-UBIQUINONE OXIDOREDUCTASE SUBUNIT B17.2"/>
    <property type="match status" value="1"/>
</dbReference>
<name>A0A1Y2HM52_9FUNG</name>
<reference evidence="4 5" key="1">
    <citation type="submission" date="2016-07" db="EMBL/GenBank/DDBJ databases">
        <title>Pervasive Adenine N6-methylation of Active Genes in Fungi.</title>
        <authorList>
            <consortium name="DOE Joint Genome Institute"/>
            <person name="Mondo S.J."/>
            <person name="Dannebaum R.O."/>
            <person name="Kuo R.C."/>
            <person name="Labutti K."/>
            <person name="Haridas S."/>
            <person name="Kuo A."/>
            <person name="Salamov A."/>
            <person name="Ahrendt S.R."/>
            <person name="Lipzen A."/>
            <person name="Sullivan W."/>
            <person name="Andreopoulos W.B."/>
            <person name="Clum A."/>
            <person name="Lindquist E."/>
            <person name="Daum C."/>
            <person name="Ramamoorthy G.K."/>
            <person name="Gryganskyi A."/>
            <person name="Culley D."/>
            <person name="Magnuson J.K."/>
            <person name="James T.Y."/>
            <person name="O'Malley M.A."/>
            <person name="Stajich J.E."/>
            <person name="Spatafora J.W."/>
            <person name="Visel A."/>
            <person name="Grigoriev I.V."/>
        </authorList>
    </citation>
    <scope>NUCLEOTIDE SEQUENCE [LARGE SCALE GENOMIC DNA]</scope>
    <source>
        <strain evidence="4 5">PL171</strain>
    </source>
</reference>
<keyword evidence="2" id="KW-0679">Respiratory chain</keyword>
<proteinExistence type="inferred from homology"/>
<dbReference type="Proteomes" id="UP000193411">
    <property type="component" value="Unassembled WGS sequence"/>
</dbReference>
<evidence type="ECO:0000256" key="3">
    <source>
        <dbReference type="SAM" id="MobiDB-lite"/>
    </source>
</evidence>
<dbReference type="GO" id="GO:0006979">
    <property type="term" value="P:response to oxidative stress"/>
    <property type="evidence" value="ECO:0007669"/>
    <property type="project" value="TreeGrafter"/>
</dbReference>
<keyword evidence="2" id="KW-0249">Electron transport</keyword>
<comment type="similarity">
    <text evidence="1 2">Belongs to the complex I NDUFA12 subunit family.</text>
</comment>
<keyword evidence="2" id="KW-0813">Transport</keyword>
<dbReference type="EMBL" id="MCFL01000024">
    <property type="protein sequence ID" value="ORZ35044.1"/>
    <property type="molecule type" value="Genomic_DNA"/>
</dbReference>
<keyword evidence="2" id="KW-0999">Mitochondrion inner membrane</keyword>
<accession>A0A1Y2HM52</accession>
<dbReference type="GO" id="GO:0005743">
    <property type="term" value="C:mitochondrial inner membrane"/>
    <property type="evidence" value="ECO:0007669"/>
    <property type="project" value="UniProtKB-SubCell"/>
</dbReference>
<evidence type="ECO:0000313" key="4">
    <source>
        <dbReference type="EMBL" id="ORZ35044.1"/>
    </source>
</evidence>
<dbReference type="Pfam" id="PF05071">
    <property type="entry name" value="NDUFA12"/>
    <property type="match status" value="1"/>
</dbReference>
<dbReference type="GO" id="GO:0045271">
    <property type="term" value="C:respiratory chain complex I"/>
    <property type="evidence" value="ECO:0007669"/>
    <property type="project" value="InterPro"/>
</dbReference>
<gene>
    <name evidence="4" type="ORF">BCR44DRAFT_1434979</name>
</gene>
<evidence type="ECO:0000256" key="1">
    <source>
        <dbReference type="ARBA" id="ARBA00007355"/>
    </source>
</evidence>
<evidence type="ECO:0000256" key="2">
    <source>
        <dbReference type="RuleBase" id="RU363103"/>
    </source>
</evidence>
<comment type="function">
    <text evidence="2">Accessory subunit of the mitochondrial membrane respiratory chain NADH dehydrogenase (Complex I), that is believed not to be involved in catalysis. Complex I functions in the transfer of electrons from NADH to the respiratory chain. The immediate electron acceptor for the enzyme is believed to be ubiquinone.</text>
</comment>
<comment type="subcellular location">
    <subcellularLocation>
        <location evidence="2">Mitochondrion inner membrane</location>
        <topology evidence="2">Peripheral membrane protein</topology>
        <orientation evidence="2">Matrix side</orientation>
    </subcellularLocation>
</comment>
<keyword evidence="5" id="KW-1185">Reference proteome</keyword>
<dbReference type="InterPro" id="IPR007763">
    <property type="entry name" value="NDUFA12"/>
</dbReference>
<sequence>MSFSLTRLITNVAKVGPKDAWHQLMILGEVKSGTLVGTDHHGNRYYENLNELWQRERWVVPVSKKFCPTDIPAEWHMWIHKVDSRTPQELADQLPKHKWIAPHTSSLTGSIANYKSYDTTPEPKVEAWTPKPASRS</sequence>
<evidence type="ECO:0000313" key="5">
    <source>
        <dbReference type="Proteomes" id="UP000193411"/>
    </source>
</evidence>
<dbReference type="OrthoDB" id="274641at2759"/>
<keyword evidence="2" id="KW-0496">Mitochondrion</keyword>